<dbReference type="GO" id="GO:0006857">
    <property type="term" value="P:oligopeptide transport"/>
    <property type="evidence" value="ECO:0007669"/>
    <property type="project" value="InterPro"/>
</dbReference>
<feature type="transmembrane region" description="Helical" evidence="12">
    <location>
        <begin position="116"/>
        <end position="135"/>
    </location>
</feature>
<keyword evidence="7 12" id="KW-1133">Transmembrane helix</keyword>
<keyword evidence="3 10" id="KW-0813">Transport</keyword>
<feature type="transmembrane region" description="Helical" evidence="12">
    <location>
        <begin position="378"/>
        <end position="399"/>
    </location>
</feature>
<evidence type="ECO:0000256" key="12">
    <source>
        <dbReference type="SAM" id="Phobius"/>
    </source>
</evidence>
<feature type="transmembrane region" description="Helical" evidence="12">
    <location>
        <begin position="672"/>
        <end position="692"/>
    </location>
</feature>
<dbReference type="SUPFAM" id="SSF103473">
    <property type="entry name" value="MFS general substrate transporter"/>
    <property type="match status" value="2"/>
</dbReference>
<evidence type="ECO:0000256" key="7">
    <source>
        <dbReference type="ARBA" id="ARBA00022989"/>
    </source>
</evidence>
<name>A0A0K0DW98_STRER</name>
<evidence type="ECO:0000256" key="2">
    <source>
        <dbReference type="ARBA" id="ARBA00005982"/>
    </source>
</evidence>
<feature type="transmembrane region" description="Helical" evidence="12">
    <location>
        <begin position="85"/>
        <end position="104"/>
    </location>
</feature>
<comment type="similarity">
    <text evidence="2 10">Belongs to the major facilitator superfamily. Proton-dependent oligopeptide transporter (POT/PTR) (TC 2.A.17) family.</text>
</comment>
<dbReference type="PANTHER" id="PTHR11654">
    <property type="entry name" value="OLIGOPEPTIDE TRANSPORTER-RELATED"/>
    <property type="match status" value="1"/>
</dbReference>
<feature type="transmembrane region" description="Helical" evidence="12">
    <location>
        <begin position="179"/>
        <end position="199"/>
    </location>
</feature>
<evidence type="ECO:0000256" key="8">
    <source>
        <dbReference type="ARBA" id="ARBA00023136"/>
    </source>
</evidence>
<dbReference type="InterPro" id="IPR000109">
    <property type="entry name" value="POT_fam"/>
</dbReference>
<accession>A0A0K0DW98</accession>
<feature type="transmembrane region" description="Helical" evidence="12">
    <location>
        <begin position="636"/>
        <end position="660"/>
    </location>
</feature>
<feature type="transmembrane region" description="Helical" evidence="12">
    <location>
        <begin position="704"/>
        <end position="723"/>
    </location>
</feature>
<keyword evidence="8 12" id="KW-0472">Membrane</keyword>
<dbReference type="GO" id="GO:0016020">
    <property type="term" value="C:membrane"/>
    <property type="evidence" value="ECO:0007669"/>
    <property type="project" value="UniProtKB-SubCell"/>
</dbReference>
<dbReference type="AlphaFoldDB" id="A0A0K0DW98"/>
<evidence type="ECO:0000313" key="13">
    <source>
        <dbReference type="Proteomes" id="UP000035681"/>
    </source>
</evidence>
<dbReference type="Proteomes" id="UP000035681">
    <property type="component" value="Unplaced"/>
</dbReference>
<evidence type="ECO:0000256" key="6">
    <source>
        <dbReference type="ARBA" id="ARBA00022927"/>
    </source>
</evidence>
<dbReference type="Pfam" id="PF00854">
    <property type="entry name" value="PTR2"/>
    <property type="match status" value="2"/>
</dbReference>
<evidence type="ECO:0000256" key="4">
    <source>
        <dbReference type="ARBA" id="ARBA00022692"/>
    </source>
</evidence>
<dbReference type="GO" id="GO:0015031">
    <property type="term" value="P:protein transport"/>
    <property type="evidence" value="ECO:0007669"/>
    <property type="project" value="UniProtKB-KW"/>
</dbReference>
<dbReference type="PROSITE" id="PS01023">
    <property type="entry name" value="PTR2_2"/>
    <property type="match status" value="1"/>
</dbReference>
<dbReference type="GO" id="GO:0022857">
    <property type="term" value="F:transmembrane transporter activity"/>
    <property type="evidence" value="ECO:0007669"/>
    <property type="project" value="InterPro"/>
</dbReference>
<evidence type="ECO:0000256" key="11">
    <source>
        <dbReference type="SAM" id="MobiDB-lite"/>
    </source>
</evidence>
<dbReference type="InterPro" id="IPR018456">
    <property type="entry name" value="PTR2_symporter_CS"/>
</dbReference>
<protein>
    <recommendedName>
        <fullName evidence="9">Oligopeptide transporter 1</fullName>
    </recommendedName>
</protein>
<feature type="transmembrane region" description="Helical" evidence="12">
    <location>
        <begin position="324"/>
        <end position="348"/>
    </location>
</feature>
<feature type="region of interest" description="Disordered" evidence="11">
    <location>
        <begin position="1"/>
        <end position="21"/>
    </location>
</feature>
<reference evidence="14" key="1">
    <citation type="submission" date="2015-08" db="UniProtKB">
        <authorList>
            <consortium name="WormBaseParasite"/>
        </authorList>
    </citation>
    <scope>IDENTIFICATION</scope>
</reference>
<dbReference type="FunFam" id="1.20.1250.20:FF:000049">
    <property type="entry name" value="Solute carrier family 15 member 2"/>
    <property type="match status" value="1"/>
</dbReference>
<keyword evidence="4 10" id="KW-0812">Transmembrane</keyword>
<comment type="subcellular location">
    <subcellularLocation>
        <location evidence="1 10">Membrane</location>
        <topology evidence="1 10">Multi-pass membrane protein</topology>
    </subcellularLocation>
</comment>
<keyword evidence="13" id="KW-1185">Reference proteome</keyword>
<dbReference type="CDD" id="cd17347">
    <property type="entry name" value="MFS_SLC15A1_2_like"/>
    <property type="match status" value="1"/>
</dbReference>
<evidence type="ECO:0000256" key="5">
    <source>
        <dbReference type="ARBA" id="ARBA00022856"/>
    </source>
</evidence>
<evidence type="ECO:0000256" key="10">
    <source>
        <dbReference type="RuleBase" id="RU003755"/>
    </source>
</evidence>
<dbReference type="WBParaSite" id="TCONS_00008762.p1">
    <property type="protein sequence ID" value="TCONS_00008762.p1"/>
    <property type="gene ID" value="XLOC_006662"/>
</dbReference>
<evidence type="ECO:0000313" key="14">
    <source>
        <dbReference type="WBParaSite" id="SSTP_0000151400.1"/>
    </source>
</evidence>
<organism evidence="14">
    <name type="scientific">Strongyloides stercoralis</name>
    <name type="common">Threadworm</name>
    <dbReference type="NCBI Taxonomy" id="6248"/>
    <lineage>
        <taxon>Eukaryota</taxon>
        <taxon>Metazoa</taxon>
        <taxon>Ecdysozoa</taxon>
        <taxon>Nematoda</taxon>
        <taxon>Chromadorea</taxon>
        <taxon>Rhabditida</taxon>
        <taxon>Tylenchina</taxon>
        <taxon>Panagrolaimomorpha</taxon>
        <taxon>Strongyloidoidea</taxon>
        <taxon>Strongyloididae</taxon>
        <taxon>Strongyloides</taxon>
    </lineage>
</organism>
<dbReference type="WBParaSite" id="SSTP_0000151400.1">
    <property type="protein sequence ID" value="SSTP_0000151400.1"/>
    <property type="gene ID" value="SSTP_0000151400"/>
</dbReference>
<evidence type="ECO:0000256" key="9">
    <source>
        <dbReference type="ARBA" id="ARBA00078114"/>
    </source>
</evidence>
<keyword evidence="5" id="KW-0571">Peptide transport</keyword>
<feature type="transmembrane region" description="Helical" evidence="12">
    <location>
        <begin position="211"/>
        <end position="236"/>
    </location>
</feature>
<keyword evidence="6" id="KW-0653">Protein transport</keyword>
<feature type="transmembrane region" description="Helical" evidence="12">
    <location>
        <begin position="248"/>
        <end position="270"/>
    </location>
</feature>
<sequence>MKNVNKLQIPDSKKHPSTSKNFLYPEQETPFIRRISATIEPSGSIFPSDISDTSSYNGSEMAKKGFLEMIRSYPKSVFFILSNEFCERFSFYGMKAILLIYFLSEYNFSQGTAVSLYHAFVCLAYFSPLFGSIAADNYFGRFKVILWVSLFYVFGHALMSIGAIPYLDYNLRQVLDFSGLFVIALGTGGIKPCVSAFAADQFEENQAQERAQFFSFFYFAVNAGSFFAILFTPIIRSRVKCFGSDTCFPLAFGVPGILMLFAFIFFIFGWKYYKKPAPPKGNVLFDVVKCIYHALKGKIEAIIKGRDTASHWVDYASNKFDNNLILGVKSLVNVSVLYGPIVLFWALYDQQGSTWVQQARRMDGRVGQITILPDQVSVLNPIMILALVPLFEISIYPMARKIVKVTPLRKMACGGLLAGVSFVLAGFVQLEVNKTMEPLPSPNNVIMNVYGNSSNDFQFGNIDMKLGRQEIPATYGKLTNKFDETFSKDINITKKGNGIVVGIFRDPIYNKPLISSFQYDIVKTENGKTRIYFLLPEGSLLENGHFNLVNANDEVEKIVKIQNGEYVDINPGFFSSPNYTIYYDENNNKLCSIDFKKCSLKLDIFAQMGAAHVLILDQGVSEGQIHTIVRPNSVHILWQLPQMFIICLGEIMLSITGLEFSYSQSTPNMKSVLQALWLMTVCFGNIIDMSISGTKIIEDPAYELFFYAALMFAVIGVFILLSMRYKYVNPDEILGHKKNSKKNHITGETLSTGSDNTLPKKKITLEDSLTGSFVSKNN</sequence>
<dbReference type="InterPro" id="IPR036259">
    <property type="entry name" value="MFS_trans_sf"/>
</dbReference>
<feature type="transmembrane region" description="Helical" evidence="12">
    <location>
        <begin position="144"/>
        <end position="167"/>
    </location>
</feature>
<evidence type="ECO:0000256" key="1">
    <source>
        <dbReference type="ARBA" id="ARBA00004141"/>
    </source>
</evidence>
<evidence type="ECO:0000256" key="3">
    <source>
        <dbReference type="ARBA" id="ARBA00022448"/>
    </source>
</evidence>
<proteinExistence type="inferred from homology"/>
<feature type="transmembrane region" description="Helical" evidence="12">
    <location>
        <begin position="411"/>
        <end position="430"/>
    </location>
</feature>
<dbReference type="Gene3D" id="1.20.1250.20">
    <property type="entry name" value="MFS general substrate transporter like domains"/>
    <property type="match status" value="2"/>
</dbReference>